<evidence type="ECO:0000313" key="4">
    <source>
        <dbReference type="Proteomes" id="UP000694844"/>
    </source>
</evidence>
<dbReference type="RefSeq" id="XP_022307463.1">
    <property type="nucleotide sequence ID" value="XM_022451755.1"/>
</dbReference>
<feature type="domain" description="EGF-like" evidence="3">
    <location>
        <begin position="283"/>
        <end position="315"/>
    </location>
</feature>
<dbReference type="GeneID" id="111113459"/>
<keyword evidence="2" id="KW-1133">Transmembrane helix</keyword>
<accession>A0A8B8BVS2</accession>
<name>A0A8B8BVS2_CRAVI</name>
<evidence type="ECO:0000256" key="2">
    <source>
        <dbReference type="SAM" id="Phobius"/>
    </source>
</evidence>
<dbReference type="AlphaFoldDB" id="A0A8B8BVS2"/>
<dbReference type="Gene3D" id="2.60.120.260">
    <property type="entry name" value="Galactose-binding domain-like"/>
    <property type="match status" value="1"/>
</dbReference>
<dbReference type="InterPro" id="IPR042635">
    <property type="entry name" value="MEGF10/SREC1/2-like"/>
</dbReference>
<dbReference type="SUPFAM" id="SSF49785">
    <property type="entry name" value="Galactose-binding domain-like"/>
    <property type="match status" value="1"/>
</dbReference>
<feature type="domain" description="EGF-like" evidence="3">
    <location>
        <begin position="188"/>
        <end position="222"/>
    </location>
</feature>
<keyword evidence="4" id="KW-1185">Reference proteome</keyword>
<keyword evidence="2" id="KW-0812">Transmembrane</keyword>
<dbReference type="GO" id="GO:0005044">
    <property type="term" value="F:scavenger receptor activity"/>
    <property type="evidence" value="ECO:0007669"/>
    <property type="project" value="InterPro"/>
</dbReference>
<feature type="transmembrane region" description="Helical" evidence="2">
    <location>
        <begin position="328"/>
        <end position="352"/>
    </location>
</feature>
<feature type="domain" description="EGF-like" evidence="3">
    <location>
        <begin position="240"/>
        <end position="281"/>
    </location>
</feature>
<dbReference type="SMART" id="SM00181">
    <property type="entry name" value="EGF"/>
    <property type="match status" value="3"/>
</dbReference>
<sequence>MLLVTTISILIYSHQIKCLENMALGKTVFEDQKWRGAENWTGENAVDGRYTDRSAFGGQCVLSENFAQTATLRVDLGGVVSISHIDIYYRTDNIPNGFSQRLAGFFLYVSNTTNNKDRHLCFHKIQPENNKPSEDQRINCSVHGRYVIYYNERLPNVTYPRYFSTYAYYELCELEVYGCSNNGFYGEDCNKPCPANCQVRRCDVNTGKCLGCVPGYQGPTCDQVCSKGLFGAQCLHHCGSCRNKQTCHHINGSCLNGCDEGVQGWNCAKECQSGFYGKHCIHNCSENCNVTGSCDRFYGACEGGCKAGWTGITCKQSTFPTASEESQAGAIVGGIFAVIVVILIAVAVVILYKRLRPRINRQQTAGNKRTDSPNTRRKDKRITYNVVTEQQQPDQRNEDSEYYTELQVSNEEYHYDSLKNCLK</sequence>
<gene>
    <name evidence="5" type="primary">LOC111113459</name>
</gene>
<reference evidence="5" key="1">
    <citation type="submission" date="2025-08" db="UniProtKB">
        <authorList>
            <consortium name="RefSeq"/>
        </authorList>
    </citation>
    <scope>IDENTIFICATION</scope>
    <source>
        <tissue evidence="5">Whole sample</tissue>
    </source>
</reference>
<dbReference type="OrthoDB" id="10252017at2759"/>
<dbReference type="InterPro" id="IPR000742">
    <property type="entry name" value="EGF"/>
</dbReference>
<dbReference type="KEGG" id="cvn:111113459"/>
<protein>
    <submittedName>
        <fullName evidence="5">Multiple epidermal growth factor-like domains protein 11</fullName>
    </submittedName>
</protein>
<proteinExistence type="predicted"/>
<evidence type="ECO:0000313" key="5">
    <source>
        <dbReference type="RefSeq" id="XP_022307463.1"/>
    </source>
</evidence>
<organism evidence="4 5">
    <name type="scientific">Crassostrea virginica</name>
    <name type="common">Eastern oyster</name>
    <dbReference type="NCBI Taxonomy" id="6565"/>
    <lineage>
        <taxon>Eukaryota</taxon>
        <taxon>Metazoa</taxon>
        <taxon>Spiralia</taxon>
        <taxon>Lophotrochozoa</taxon>
        <taxon>Mollusca</taxon>
        <taxon>Bivalvia</taxon>
        <taxon>Autobranchia</taxon>
        <taxon>Pteriomorphia</taxon>
        <taxon>Ostreida</taxon>
        <taxon>Ostreoidea</taxon>
        <taxon>Ostreidae</taxon>
        <taxon>Crassostrea</taxon>
    </lineage>
</organism>
<dbReference type="Proteomes" id="UP000694844">
    <property type="component" value="Chromosome 9"/>
</dbReference>
<evidence type="ECO:0000259" key="3">
    <source>
        <dbReference type="SMART" id="SM00181"/>
    </source>
</evidence>
<keyword evidence="1" id="KW-0245">EGF-like domain</keyword>
<evidence type="ECO:0000256" key="1">
    <source>
        <dbReference type="ARBA" id="ARBA00022536"/>
    </source>
</evidence>
<dbReference type="Pfam" id="PF22633">
    <property type="entry name" value="F5_F8_type_C_2"/>
    <property type="match status" value="1"/>
</dbReference>
<dbReference type="PANTHER" id="PTHR24043">
    <property type="entry name" value="SCAVENGER RECEPTOR CLASS F"/>
    <property type="match status" value="1"/>
</dbReference>
<dbReference type="Gene3D" id="2.170.300.10">
    <property type="entry name" value="Tie2 ligand-binding domain superfamily"/>
    <property type="match status" value="1"/>
</dbReference>
<dbReference type="PANTHER" id="PTHR24043:SF8">
    <property type="entry name" value="EGF-LIKE DOMAIN-CONTAINING PROTEIN"/>
    <property type="match status" value="1"/>
</dbReference>
<dbReference type="InterPro" id="IPR008979">
    <property type="entry name" value="Galactose-bd-like_sf"/>
</dbReference>
<keyword evidence="2" id="KW-0472">Membrane</keyword>